<gene>
    <name evidence="2" type="ORF">MNB_SV-5-414</name>
</gene>
<proteinExistence type="predicted"/>
<accession>A0A1W1EF06</accession>
<feature type="transmembrane region" description="Helical" evidence="1">
    <location>
        <begin position="27"/>
        <end position="43"/>
    </location>
</feature>
<keyword evidence="1" id="KW-1133">Transmembrane helix</keyword>
<keyword evidence="1" id="KW-0812">Transmembrane</keyword>
<keyword evidence="1" id="KW-0472">Membrane</keyword>
<feature type="transmembrane region" description="Helical" evidence="1">
    <location>
        <begin position="119"/>
        <end position="139"/>
    </location>
</feature>
<dbReference type="EMBL" id="FPKX01000057">
    <property type="protein sequence ID" value="SFZ98632.1"/>
    <property type="molecule type" value="Genomic_DNA"/>
</dbReference>
<name>A0A1W1EF06_9ZZZZ</name>
<dbReference type="AlphaFoldDB" id="A0A1W1EF06"/>
<protein>
    <submittedName>
        <fullName evidence="2">Uncharacterized protein</fullName>
    </submittedName>
</protein>
<organism evidence="2">
    <name type="scientific">hydrothermal vent metagenome</name>
    <dbReference type="NCBI Taxonomy" id="652676"/>
    <lineage>
        <taxon>unclassified sequences</taxon>
        <taxon>metagenomes</taxon>
        <taxon>ecological metagenomes</taxon>
    </lineage>
</organism>
<reference evidence="2" key="1">
    <citation type="submission" date="2016-10" db="EMBL/GenBank/DDBJ databases">
        <authorList>
            <person name="de Groot N.N."/>
        </authorList>
    </citation>
    <scope>NUCLEOTIDE SEQUENCE</scope>
</reference>
<feature type="transmembrane region" description="Helical" evidence="1">
    <location>
        <begin position="178"/>
        <end position="200"/>
    </location>
</feature>
<sequence length="210" mass="23909">MNKNRFKYLFPKKKANKEHLPSTNAKKAVLVLFTLFLILYINYKPYTNSSHHSSGITEYIFNIYQFIINQTLGIVHEGGHGVCYILPCPQFVMVINGTLFQWLFPLGIAYYYKKQGNKIAFYVGLFILGISVDYTSWYMSTAHEGAILPAHKSFLGVDALHDFHYIFKTLGLLQYESLISGLTKTAGIFLMIASVIGMFFEAFSNKGEKI</sequence>
<evidence type="ECO:0000313" key="2">
    <source>
        <dbReference type="EMBL" id="SFZ98632.1"/>
    </source>
</evidence>
<feature type="transmembrane region" description="Helical" evidence="1">
    <location>
        <begin position="91"/>
        <end position="112"/>
    </location>
</feature>
<evidence type="ECO:0000256" key="1">
    <source>
        <dbReference type="SAM" id="Phobius"/>
    </source>
</evidence>